<dbReference type="Proteomes" id="UP000006048">
    <property type="component" value="Chromosome"/>
</dbReference>
<evidence type="ECO:0000313" key="2">
    <source>
        <dbReference type="Proteomes" id="UP000006048"/>
    </source>
</evidence>
<dbReference type="HOGENOM" id="CLU_191962_1_0_12"/>
<dbReference type="KEGG" id="tpx:Turpa_3432"/>
<proteinExistence type="predicted"/>
<evidence type="ECO:0000313" key="1">
    <source>
        <dbReference type="EMBL" id="AFM14069.1"/>
    </source>
</evidence>
<name>I4B9W2_TURPD</name>
<dbReference type="RefSeq" id="WP_014804562.1">
    <property type="nucleotide sequence ID" value="NC_018020.1"/>
</dbReference>
<dbReference type="EMBL" id="CP002959">
    <property type="protein sequence ID" value="AFM14069.1"/>
    <property type="molecule type" value="Genomic_DNA"/>
</dbReference>
<dbReference type="AlphaFoldDB" id="I4B9W2"/>
<keyword evidence="2" id="KW-1185">Reference proteome</keyword>
<reference evidence="1 2" key="1">
    <citation type="submission" date="2012-06" db="EMBL/GenBank/DDBJ databases">
        <title>The complete chromosome of genome of Turneriella parva DSM 21527.</title>
        <authorList>
            <consortium name="US DOE Joint Genome Institute (JGI-PGF)"/>
            <person name="Lucas S."/>
            <person name="Han J."/>
            <person name="Lapidus A."/>
            <person name="Bruce D."/>
            <person name="Goodwin L."/>
            <person name="Pitluck S."/>
            <person name="Peters L."/>
            <person name="Kyrpides N."/>
            <person name="Mavromatis K."/>
            <person name="Ivanova N."/>
            <person name="Mikhailova N."/>
            <person name="Chertkov O."/>
            <person name="Detter J.C."/>
            <person name="Tapia R."/>
            <person name="Han C."/>
            <person name="Land M."/>
            <person name="Hauser L."/>
            <person name="Markowitz V."/>
            <person name="Cheng J.-F."/>
            <person name="Hugenholtz P."/>
            <person name="Woyke T."/>
            <person name="Wu D."/>
            <person name="Gronow S."/>
            <person name="Wellnitz S."/>
            <person name="Brambilla E."/>
            <person name="Klenk H.-P."/>
            <person name="Eisen J.A."/>
        </authorList>
    </citation>
    <scope>NUCLEOTIDE SEQUENCE [LARGE SCALE GENOMIC DNA]</scope>
    <source>
        <strain evidence="2">ATCC BAA-1111 / DSM 21527 / NCTC 11395 / H</strain>
    </source>
</reference>
<gene>
    <name evidence="1" type="ordered locus">Turpa_3432</name>
</gene>
<protein>
    <submittedName>
        <fullName evidence="1">Uncharacterized protein</fullName>
    </submittedName>
</protein>
<organism evidence="1 2">
    <name type="scientific">Turneriella parva (strain ATCC BAA-1111 / DSM 21527 / NCTC 11395 / H)</name>
    <name type="common">Leptospira parva</name>
    <dbReference type="NCBI Taxonomy" id="869212"/>
    <lineage>
        <taxon>Bacteria</taxon>
        <taxon>Pseudomonadati</taxon>
        <taxon>Spirochaetota</taxon>
        <taxon>Spirochaetia</taxon>
        <taxon>Leptospirales</taxon>
        <taxon>Leptospiraceae</taxon>
        <taxon>Turneriella</taxon>
    </lineage>
</organism>
<accession>I4B9W2</accession>
<dbReference type="OrthoDB" id="799583at2"/>
<sequence length="64" mass="7327">MAQVTVKEEVVKMIDSLPDSVTVSDIMEKLYFRARVDAAFNDLDKNGGIDHVEVERRMAKWLSE</sequence>